<dbReference type="GO" id="GO:0009098">
    <property type="term" value="P:L-leucine biosynthetic process"/>
    <property type="evidence" value="ECO:0007669"/>
    <property type="project" value="InterPro"/>
</dbReference>
<dbReference type="NCBIfam" id="TIGR02086">
    <property type="entry name" value="IPMI_arch"/>
    <property type="match status" value="1"/>
</dbReference>
<dbReference type="Pfam" id="PF00330">
    <property type="entry name" value="Aconitase"/>
    <property type="match status" value="2"/>
</dbReference>
<dbReference type="GO" id="GO:0047868">
    <property type="term" value="F:dimethylmaleate hydratase activity"/>
    <property type="evidence" value="ECO:0007669"/>
    <property type="project" value="UniProtKB-EC"/>
</dbReference>
<dbReference type="GO" id="GO:0051539">
    <property type="term" value="F:4 iron, 4 sulfur cluster binding"/>
    <property type="evidence" value="ECO:0007669"/>
    <property type="project" value="UniProtKB-KW"/>
</dbReference>
<dbReference type="SUPFAM" id="SSF53732">
    <property type="entry name" value="Aconitase iron-sulfur domain"/>
    <property type="match status" value="1"/>
</dbReference>
<dbReference type="InterPro" id="IPR033941">
    <property type="entry name" value="IPMI_cat"/>
</dbReference>
<dbReference type="CDD" id="cd01583">
    <property type="entry name" value="IPMI"/>
    <property type="match status" value="1"/>
</dbReference>
<dbReference type="InterPro" id="IPR050067">
    <property type="entry name" value="IPM_dehydratase_rel_enz"/>
</dbReference>
<evidence type="ECO:0000256" key="5">
    <source>
        <dbReference type="ARBA" id="ARBA00023239"/>
    </source>
</evidence>
<dbReference type="InterPro" id="IPR006251">
    <property type="entry name" value="Homoacnase/IPMdehydase_lsu"/>
</dbReference>
<proteinExistence type="inferred from homology"/>
<dbReference type="InterPro" id="IPR001030">
    <property type="entry name" value="Acoase/IPM_deHydtase_lsu_aba"/>
</dbReference>
<dbReference type="NCBIfam" id="TIGR01343">
    <property type="entry name" value="hacA_fam"/>
    <property type="match status" value="1"/>
</dbReference>
<sequence>MHAIEKMLAKAAGKSSVTTGEIINCTVDLAGINDLYLQTLRSFYEMGGKQVHSPEKIVVFLDHYAPASTISQADNQKQFREFCWEQGIHLLMDVDQGVCHQVLADKGLVCPGQLVVITDSHTTTHGAFGAFGTGVGATDLAIILMTGQLWFRVPEVIRINLEGQLRKGVYAKDVVLKIIGTLGADYGVYRVVEFTGTLLETLSIAERMTLCNMTTELGAKASYIQPDKITLDFLHDKGKYDYEIFTTDSGFKYAAEHNFDVSSLGPQIAVPHSVDNVFDIEEYVGTPINQAFLGTCTGGRVEDLAVAASIVKGKNIAARTRFLVVPASKGVFLEAMEKGYVQVLVEAGATFVTPGCAACLGTHQGMLASGETCITASSRNFPGRMGHSEARIFVSSPAAVAAAALEGRIVDPSKYLR</sequence>
<dbReference type="NCBIfam" id="NF001614">
    <property type="entry name" value="PRK00402.1"/>
    <property type="match status" value="1"/>
</dbReference>
<evidence type="ECO:0000313" key="7">
    <source>
        <dbReference type="EMBL" id="MPL68102.1"/>
    </source>
</evidence>
<keyword evidence="5 7" id="KW-0456">Lyase</keyword>
<name>A0A644TPA0_9ZZZZ</name>
<dbReference type="InterPro" id="IPR015931">
    <property type="entry name" value="Acnase/IPM_dHydase_lsu_aba_1/3"/>
</dbReference>
<comment type="caution">
    <text evidence="7">The sequence shown here is derived from an EMBL/GenBank/DDBJ whole genome shotgun (WGS) entry which is preliminary data.</text>
</comment>
<feature type="domain" description="Aconitase/3-isopropylmalate dehydratase large subunit alpha/beta/alpha" evidence="6">
    <location>
        <begin position="27"/>
        <end position="284"/>
    </location>
</feature>
<keyword evidence="2" id="KW-0479">Metal-binding</keyword>
<protein>
    <submittedName>
        <fullName evidence="7">2,3-dimethylmalate dehydratase large subunit</fullName>
        <ecNumber evidence="7">4.2.1.85</ecNumber>
    </submittedName>
</protein>
<evidence type="ECO:0000256" key="1">
    <source>
        <dbReference type="ARBA" id="ARBA00022485"/>
    </source>
</evidence>
<evidence type="ECO:0000256" key="3">
    <source>
        <dbReference type="ARBA" id="ARBA00023004"/>
    </source>
</evidence>
<dbReference type="GO" id="GO:0003861">
    <property type="term" value="F:3-isopropylmalate dehydratase activity"/>
    <property type="evidence" value="ECO:0007669"/>
    <property type="project" value="InterPro"/>
</dbReference>
<dbReference type="PANTHER" id="PTHR43822:SF2">
    <property type="entry name" value="HOMOACONITASE, MITOCHONDRIAL"/>
    <property type="match status" value="1"/>
</dbReference>
<dbReference type="GO" id="GO:0046872">
    <property type="term" value="F:metal ion binding"/>
    <property type="evidence" value="ECO:0007669"/>
    <property type="project" value="UniProtKB-KW"/>
</dbReference>
<dbReference type="PANTHER" id="PTHR43822">
    <property type="entry name" value="HOMOACONITASE, MITOCHONDRIAL-RELATED"/>
    <property type="match status" value="1"/>
</dbReference>
<dbReference type="PRINTS" id="PR00415">
    <property type="entry name" value="ACONITASE"/>
</dbReference>
<dbReference type="EC" id="4.2.1.85" evidence="7"/>
<evidence type="ECO:0000256" key="4">
    <source>
        <dbReference type="ARBA" id="ARBA00023014"/>
    </source>
</evidence>
<dbReference type="InterPro" id="IPR036008">
    <property type="entry name" value="Aconitase_4Fe-4S_dom"/>
</dbReference>
<dbReference type="Gene3D" id="3.30.499.10">
    <property type="entry name" value="Aconitase, domain 3"/>
    <property type="match status" value="2"/>
</dbReference>
<evidence type="ECO:0000259" key="6">
    <source>
        <dbReference type="Pfam" id="PF00330"/>
    </source>
</evidence>
<gene>
    <name evidence="7" type="primary">dmdA_2</name>
    <name evidence="7" type="ORF">SDC9_13815</name>
</gene>
<dbReference type="InterPro" id="IPR011826">
    <property type="entry name" value="HAcnase/IPMdehydase_lsu_prok"/>
</dbReference>
<accession>A0A644TPA0</accession>
<reference evidence="7" key="1">
    <citation type="submission" date="2019-08" db="EMBL/GenBank/DDBJ databases">
        <authorList>
            <person name="Kucharzyk K."/>
            <person name="Murdoch R.W."/>
            <person name="Higgins S."/>
            <person name="Loffler F."/>
        </authorList>
    </citation>
    <scope>NUCLEOTIDE SEQUENCE</scope>
</reference>
<keyword evidence="1" id="KW-0004">4Fe-4S</keyword>
<keyword evidence="3" id="KW-0408">Iron</keyword>
<dbReference type="HAMAP" id="MF_01027">
    <property type="entry name" value="LeuC_type2"/>
    <property type="match status" value="1"/>
</dbReference>
<dbReference type="EMBL" id="VSSQ01000040">
    <property type="protein sequence ID" value="MPL68102.1"/>
    <property type="molecule type" value="Genomic_DNA"/>
</dbReference>
<keyword evidence="4" id="KW-0411">Iron-sulfur</keyword>
<organism evidence="7">
    <name type="scientific">bioreactor metagenome</name>
    <dbReference type="NCBI Taxonomy" id="1076179"/>
    <lineage>
        <taxon>unclassified sequences</taxon>
        <taxon>metagenomes</taxon>
        <taxon>ecological metagenomes</taxon>
    </lineage>
</organism>
<evidence type="ECO:0000256" key="2">
    <source>
        <dbReference type="ARBA" id="ARBA00022723"/>
    </source>
</evidence>
<feature type="domain" description="Aconitase/3-isopropylmalate dehydratase large subunit alpha/beta/alpha" evidence="6">
    <location>
        <begin position="285"/>
        <end position="407"/>
    </location>
</feature>
<dbReference type="AlphaFoldDB" id="A0A644TPA0"/>